<keyword evidence="3" id="KW-1185">Reference proteome</keyword>
<accession>A0ABZ2K6Q5</accession>
<sequence length="137" mass="15443">MSSWEKLAEPVARVVVDAAWEQAVTKCQVMGIDATGVRIMDSAHDRRAHIWVLLADRAQVFFRYSALHTRDMPKSWLDGFQDIVVADASSVYDDLFRPRYGATEAGGMAHCRRKYFFAMPTDARARPLSNSPTHSLP</sequence>
<evidence type="ECO:0000259" key="1">
    <source>
        <dbReference type="Pfam" id="PF03050"/>
    </source>
</evidence>
<dbReference type="InterPro" id="IPR004291">
    <property type="entry name" value="Transposase_IS66_central"/>
</dbReference>
<name>A0ABZ2K6Q5_9BACT</name>
<dbReference type="RefSeq" id="WP_394844952.1">
    <property type="nucleotide sequence ID" value="NZ_CP089982.1"/>
</dbReference>
<evidence type="ECO:0000313" key="3">
    <source>
        <dbReference type="Proteomes" id="UP001379533"/>
    </source>
</evidence>
<organism evidence="2 3">
    <name type="scientific">Pendulispora brunnea</name>
    <dbReference type="NCBI Taxonomy" id="2905690"/>
    <lineage>
        <taxon>Bacteria</taxon>
        <taxon>Pseudomonadati</taxon>
        <taxon>Myxococcota</taxon>
        <taxon>Myxococcia</taxon>
        <taxon>Myxococcales</taxon>
        <taxon>Sorangiineae</taxon>
        <taxon>Pendulisporaceae</taxon>
        <taxon>Pendulispora</taxon>
    </lineage>
</organism>
<protein>
    <submittedName>
        <fullName evidence="2">Transposase</fullName>
    </submittedName>
</protein>
<dbReference type="Pfam" id="PF03050">
    <property type="entry name" value="DDE_Tnp_IS66"/>
    <property type="match status" value="1"/>
</dbReference>
<gene>
    <name evidence="2" type="ORF">LZC95_48875</name>
</gene>
<reference evidence="2 3" key="1">
    <citation type="submission" date="2021-12" db="EMBL/GenBank/DDBJ databases">
        <title>Discovery of the Pendulisporaceae a myxobacterial family with distinct sporulation behavior and unique specialized metabolism.</title>
        <authorList>
            <person name="Garcia R."/>
            <person name="Popoff A."/>
            <person name="Bader C.D."/>
            <person name="Loehr J."/>
            <person name="Walesch S."/>
            <person name="Walt C."/>
            <person name="Boldt J."/>
            <person name="Bunk B."/>
            <person name="Haeckl F.J.F.P.J."/>
            <person name="Gunesch A.P."/>
            <person name="Birkelbach J."/>
            <person name="Nuebel U."/>
            <person name="Pietschmann T."/>
            <person name="Bach T."/>
            <person name="Mueller R."/>
        </authorList>
    </citation>
    <scope>NUCLEOTIDE SEQUENCE [LARGE SCALE GENOMIC DNA]</scope>
    <source>
        <strain evidence="2 3">MSr12523</strain>
    </source>
</reference>
<feature type="domain" description="Transposase IS66 central" evidence="1">
    <location>
        <begin position="18"/>
        <end position="119"/>
    </location>
</feature>
<dbReference type="EMBL" id="CP089982">
    <property type="protein sequence ID" value="WXA94349.1"/>
    <property type="molecule type" value="Genomic_DNA"/>
</dbReference>
<evidence type="ECO:0000313" key="2">
    <source>
        <dbReference type="EMBL" id="WXA94349.1"/>
    </source>
</evidence>
<dbReference type="Proteomes" id="UP001379533">
    <property type="component" value="Chromosome"/>
</dbReference>
<proteinExistence type="predicted"/>